<dbReference type="AlphaFoldDB" id="A0A2H3BGY0"/>
<proteinExistence type="predicted"/>
<gene>
    <name evidence="1" type="ORF">ARMSODRAFT_958326</name>
</gene>
<evidence type="ECO:0000313" key="2">
    <source>
        <dbReference type="Proteomes" id="UP000218334"/>
    </source>
</evidence>
<accession>A0A2H3BGY0</accession>
<organism evidence="1 2">
    <name type="scientific">Armillaria solidipes</name>
    <dbReference type="NCBI Taxonomy" id="1076256"/>
    <lineage>
        <taxon>Eukaryota</taxon>
        <taxon>Fungi</taxon>
        <taxon>Dikarya</taxon>
        <taxon>Basidiomycota</taxon>
        <taxon>Agaricomycotina</taxon>
        <taxon>Agaricomycetes</taxon>
        <taxon>Agaricomycetidae</taxon>
        <taxon>Agaricales</taxon>
        <taxon>Marasmiineae</taxon>
        <taxon>Physalacriaceae</taxon>
        <taxon>Armillaria</taxon>
    </lineage>
</organism>
<reference evidence="2" key="1">
    <citation type="journal article" date="2017" name="Nat. Ecol. Evol.">
        <title>Genome expansion and lineage-specific genetic innovations in the forest pathogenic fungi Armillaria.</title>
        <authorList>
            <person name="Sipos G."/>
            <person name="Prasanna A.N."/>
            <person name="Walter M.C."/>
            <person name="O'Connor E."/>
            <person name="Balint B."/>
            <person name="Krizsan K."/>
            <person name="Kiss B."/>
            <person name="Hess J."/>
            <person name="Varga T."/>
            <person name="Slot J."/>
            <person name="Riley R."/>
            <person name="Boka B."/>
            <person name="Rigling D."/>
            <person name="Barry K."/>
            <person name="Lee J."/>
            <person name="Mihaltcheva S."/>
            <person name="LaButti K."/>
            <person name="Lipzen A."/>
            <person name="Waldron R."/>
            <person name="Moloney N.M."/>
            <person name="Sperisen C."/>
            <person name="Kredics L."/>
            <person name="Vagvoelgyi C."/>
            <person name="Patrignani A."/>
            <person name="Fitzpatrick D."/>
            <person name="Nagy I."/>
            <person name="Doyle S."/>
            <person name="Anderson J.B."/>
            <person name="Grigoriev I.V."/>
            <person name="Gueldener U."/>
            <person name="Muensterkoetter M."/>
            <person name="Nagy L.G."/>
        </authorList>
    </citation>
    <scope>NUCLEOTIDE SEQUENCE [LARGE SCALE GENOMIC DNA]</scope>
    <source>
        <strain evidence="2">28-4</strain>
    </source>
</reference>
<dbReference type="EMBL" id="KZ293433">
    <property type="protein sequence ID" value="PBK68194.1"/>
    <property type="molecule type" value="Genomic_DNA"/>
</dbReference>
<protein>
    <submittedName>
        <fullName evidence="1">Uncharacterized protein</fullName>
    </submittedName>
</protein>
<evidence type="ECO:0000313" key="1">
    <source>
        <dbReference type="EMBL" id="PBK68194.1"/>
    </source>
</evidence>
<keyword evidence="2" id="KW-1185">Reference proteome</keyword>
<name>A0A2H3BGY0_9AGAR</name>
<sequence length="67" mass="7856">MQPERRAGCRLYKQTFWKAVYASDIFRNIKGFLTANAEFVYNLTTDETGVASIELMAQWMRTVKECR</sequence>
<dbReference type="Proteomes" id="UP000218334">
    <property type="component" value="Unassembled WGS sequence"/>
</dbReference>